<feature type="compositionally biased region" description="Basic and acidic residues" evidence="1">
    <location>
        <begin position="1"/>
        <end position="11"/>
    </location>
</feature>
<feature type="region of interest" description="Disordered" evidence="1">
    <location>
        <begin position="581"/>
        <end position="602"/>
    </location>
</feature>
<dbReference type="VEuPathDB" id="AmoebaDB:FDP41_011466"/>
<feature type="region of interest" description="Disordered" evidence="1">
    <location>
        <begin position="443"/>
        <end position="535"/>
    </location>
</feature>
<feature type="compositionally biased region" description="Basic and acidic residues" evidence="1">
    <location>
        <begin position="26"/>
        <end position="36"/>
    </location>
</feature>
<feature type="compositionally biased region" description="Polar residues" evidence="1">
    <location>
        <begin position="99"/>
        <end position="108"/>
    </location>
</feature>
<dbReference type="VEuPathDB" id="AmoebaDB:NF0029410"/>
<evidence type="ECO:0000313" key="2">
    <source>
        <dbReference type="EMBL" id="KAF0982536.1"/>
    </source>
</evidence>
<feature type="compositionally biased region" description="Low complexity" evidence="1">
    <location>
        <begin position="582"/>
        <end position="602"/>
    </location>
</feature>
<keyword evidence="3" id="KW-1185">Reference proteome</keyword>
<sequence>MSPSECEEKPHAGGANLRPVVSSSSPHEERSFHCEESPSYYTPEDAISPPNNHRPKKTEKVFSEPYTHFVPSNSTFNGEPSLEVSVPTTTTSASPQQSRFNSAIQKPATQHRLVAPQRELEPHNFPKLTQKENKAFISLNKISSIPQGRTMSNQQTNQKQYFSPVEANRSNLSHNQGQNMVQRDEGSDEQYMEFNSGQNHNPPIERGDSSPMMNPLRQHQQPPYSSANHSSPCNSFQAPHGVYSSYDQTHQPLYNNHQHSYPMNQGFEIQHQQQQQQQPHMELTHNETALTSSMYNADGGIQRESLARRPYLQTLHLSTPSTGCVSHVASASSLLPSTNSYTSTAIMENPVREDNSLNHNLGNETCSNPLLDQQNLQIVPPLEETNSKIKASPTIPPIGMLKATSLGKKVNGRYTKLRKQLRSFGGDFTDNYFVLDIAASSSDSKINSSANTPGGSSMPPSKIAKKQQQRKYDLSNTTSHHIVTTPESDKQQHQQQQQQLERKSRGGSGGSKRTANRHFTHQQFEPISTTPTPIIPITLNSPPSASYHRNLYASSDIMHEMCPSPSTATSYLYHSQSTHQIPSFLSSPQQSNPPQQFSLSSPSHPSYIPYSSVKTAEIIGSQASGQETLKLMNEQQQVHTSRHSSIYGHQETVATQYNDPHHRQMSEQYFNCSRKNSIGANTSHNEPNEDSSQALLNFLVTLNSSSGNTQIIDENTTISSMLLSSKESTTSHPQHHVPTVNFVDQNMTSSRTTSLIGQLDLMPPEDKSLYLNMLLNELKHQNNNK</sequence>
<organism evidence="2 3">
    <name type="scientific">Naegleria fowleri</name>
    <name type="common">Brain eating amoeba</name>
    <dbReference type="NCBI Taxonomy" id="5763"/>
    <lineage>
        <taxon>Eukaryota</taxon>
        <taxon>Discoba</taxon>
        <taxon>Heterolobosea</taxon>
        <taxon>Tetramitia</taxon>
        <taxon>Eutetramitia</taxon>
        <taxon>Vahlkampfiidae</taxon>
        <taxon>Naegleria</taxon>
    </lineage>
</organism>
<evidence type="ECO:0000256" key="1">
    <source>
        <dbReference type="SAM" id="MobiDB-lite"/>
    </source>
</evidence>
<gene>
    <name evidence="2" type="ORF">FDP41_011466</name>
</gene>
<dbReference type="VEuPathDB" id="AmoebaDB:NF0029400"/>
<protein>
    <submittedName>
        <fullName evidence="2">Uncharacterized protein</fullName>
    </submittedName>
</protein>
<proteinExistence type="predicted"/>
<name>A0A6A5C456_NAEFO</name>
<dbReference type="AlphaFoldDB" id="A0A6A5C456"/>
<feature type="compositionally biased region" description="Low complexity" evidence="1">
    <location>
        <begin position="84"/>
        <end position="98"/>
    </location>
</feature>
<dbReference type="GeneID" id="68118681"/>
<reference evidence="2 3" key="1">
    <citation type="journal article" date="2019" name="Sci. Rep.">
        <title>Nanopore sequencing improves the draft genome of the human pathogenic amoeba Naegleria fowleri.</title>
        <authorList>
            <person name="Liechti N."/>
            <person name="Schurch N."/>
            <person name="Bruggmann R."/>
            <person name="Wittwer M."/>
        </authorList>
    </citation>
    <scope>NUCLEOTIDE SEQUENCE [LARGE SCALE GENOMIC DNA]</scope>
    <source>
        <strain evidence="2 3">ATCC 30894</strain>
    </source>
</reference>
<feature type="compositionally biased region" description="Low complexity" evidence="1">
    <location>
        <begin position="526"/>
        <end position="535"/>
    </location>
</feature>
<accession>A0A6A5C456</accession>
<comment type="caution">
    <text evidence="2">The sequence shown here is derived from an EMBL/GenBank/DDBJ whole genome shotgun (WGS) entry which is preliminary data.</text>
</comment>
<dbReference type="VEuPathDB" id="AmoebaDB:NfTy_018830"/>
<dbReference type="RefSeq" id="XP_044567249.1">
    <property type="nucleotide sequence ID" value="XM_044701877.1"/>
</dbReference>
<dbReference type="Proteomes" id="UP000444721">
    <property type="component" value="Unassembled WGS sequence"/>
</dbReference>
<feature type="region of interest" description="Disordered" evidence="1">
    <location>
        <begin position="1"/>
        <end position="110"/>
    </location>
</feature>
<evidence type="ECO:0000313" key="3">
    <source>
        <dbReference type="Proteomes" id="UP000444721"/>
    </source>
</evidence>
<feature type="region of interest" description="Disordered" evidence="1">
    <location>
        <begin position="192"/>
        <end position="233"/>
    </location>
</feature>
<dbReference type="EMBL" id="VFQX01000009">
    <property type="protein sequence ID" value="KAF0982536.1"/>
    <property type="molecule type" value="Genomic_DNA"/>
</dbReference>
<feature type="compositionally biased region" description="Polar residues" evidence="1">
    <location>
        <begin position="217"/>
        <end position="233"/>
    </location>
</feature>
<feature type="compositionally biased region" description="Polar residues" evidence="1">
    <location>
        <begin position="474"/>
        <end position="486"/>
    </location>
</feature>
<dbReference type="OrthoDB" id="10613803at2759"/>